<evidence type="ECO:0000313" key="4">
    <source>
        <dbReference type="EMBL" id="PZD75368.1"/>
    </source>
</evidence>
<dbReference type="AlphaFoldDB" id="A0A2W1JPT7"/>
<sequence>MIPSLSLRVGQTCIIPSHLAASTQPIALIIDDSEDCRQIAVYVLEQLGCRCLTAATAVEGLRVAIASAPDIVLLDAVLPDFSGLELLDQFKQYEQSALATVVAVTALSSAIDRQRLLDAGCAHCLSKPYLLEDLANILCPYLALIPLQHSQTGRFVPYSMALSEPK</sequence>
<dbReference type="PANTHER" id="PTHR44591">
    <property type="entry name" value="STRESS RESPONSE REGULATOR PROTEIN 1"/>
    <property type="match status" value="1"/>
</dbReference>
<dbReference type="InterPro" id="IPR011006">
    <property type="entry name" value="CheY-like_superfamily"/>
</dbReference>
<feature type="modified residue" description="4-aspartylphosphate" evidence="2">
    <location>
        <position position="75"/>
    </location>
</feature>
<keyword evidence="1 2" id="KW-0597">Phosphoprotein</keyword>
<name>A0A2W1JPT7_9CYAN</name>
<proteinExistence type="predicted"/>
<dbReference type="PROSITE" id="PS50110">
    <property type="entry name" value="RESPONSE_REGULATORY"/>
    <property type="match status" value="1"/>
</dbReference>
<dbReference type="GO" id="GO:0000160">
    <property type="term" value="P:phosphorelay signal transduction system"/>
    <property type="evidence" value="ECO:0007669"/>
    <property type="project" value="InterPro"/>
</dbReference>
<dbReference type="Proteomes" id="UP000248857">
    <property type="component" value="Unassembled WGS sequence"/>
</dbReference>
<evidence type="ECO:0000259" key="3">
    <source>
        <dbReference type="PROSITE" id="PS50110"/>
    </source>
</evidence>
<dbReference type="InterPro" id="IPR001789">
    <property type="entry name" value="Sig_transdc_resp-reg_receiver"/>
</dbReference>
<dbReference type="SMART" id="SM00448">
    <property type="entry name" value="REC"/>
    <property type="match status" value="1"/>
</dbReference>
<dbReference type="SUPFAM" id="SSF52172">
    <property type="entry name" value="CheY-like"/>
    <property type="match status" value="1"/>
</dbReference>
<gene>
    <name evidence="4" type="primary">divK_1</name>
    <name evidence="4" type="ORF">C1752_00322</name>
</gene>
<reference evidence="4 5" key="1">
    <citation type="journal article" date="2018" name="Sci. Rep.">
        <title>A novel species of the marine cyanobacterium Acaryochloris with a unique pigment content and lifestyle.</title>
        <authorList>
            <person name="Partensky F."/>
            <person name="Six C."/>
            <person name="Ratin M."/>
            <person name="Garczarek L."/>
            <person name="Vaulot D."/>
            <person name="Probert I."/>
            <person name="Calteau A."/>
            <person name="Gourvil P."/>
            <person name="Marie D."/>
            <person name="Grebert T."/>
            <person name="Bouchier C."/>
            <person name="Le Panse S."/>
            <person name="Gachenot M."/>
            <person name="Rodriguez F."/>
            <person name="Garrido J.L."/>
        </authorList>
    </citation>
    <scope>NUCLEOTIDE SEQUENCE [LARGE SCALE GENOMIC DNA]</scope>
    <source>
        <strain evidence="4 5">RCC1774</strain>
    </source>
</reference>
<evidence type="ECO:0000256" key="2">
    <source>
        <dbReference type="PROSITE-ProRule" id="PRU00169"/>
    </source>
</evidence>
<evidence type="ECO:0000256" key="1">
    <source>
        <dbReference type="ARBA" id="ARBA00022553"/>
    </source>
</evidence>
<evidence type="ECO:0000313" key="5">
    <source>
        <dbReference type="Proteomes" id="UP000248857"/>
    </source>
</evidence>
<keyword evidence="5" id="KW-1185">Reference proteome</keyword>
<dbReference type="Gene3D" id="3.40.50.2300">
    <property type="match status" value="1"/>
</dbReference>
<dbReference type="EMBL" id="PQWO01000001">
    <property type="protein sequence ID" value="PZD75368.1"/>
    <property type="molecule type" value="Genomic_DNA"/>
</dbReference>
<dbReference type="RefSeq" id="WP_110984301.1">
    <property type="nucleotide sequence ID" value="NZ_CAWNWM010000001.1"/>
</dbReference>
<dbReference type="PANTHER" id="PTHR44591:SF3">
    <property type="entry name" value="RESPONSE REGULATORY DOMAIN-CONTAINING PROTEIN"/>
    <property type="match status" value="1"/>
</dbReference>
<dbReference type="Pfam" id="PF00072">
    <property type="entry name" value="Response_reg"/>
    <property type="match status" value="1"/>
</dbReference>
<organism evidence="4 5">
    <name type="scientific">Acaryochloris thomasi RCC1774</name>
    <dbReference type="NCBI Taxonomy" id="1764569"/>
    <lineage>
        <taxon>Bacteria</taxon>
        <taxon>Bacillati</taxon>
        <taxon>Cyanobacteriota</taxon>
        <taxon>Cyanophyceae</taxon>
        <taxon>Acaryochloridales</taxon>
        <taxon>Acaryochloridaceae</taxon>
        <taxon>Acaryochloris</taxon>
        <taxon>Acaryochloris thomasi</taxon>
    </lineage>
</organism>
<feature type="domain" description="Response regulatory" evidence="3">
    <location>
        <begin position="26"/>
        <end position="142"/>
    </location>
</feature>
<comment type="caution">
    <text evidence="4">The sequence shown here is derived from an EMBL/GenBank/DDBJ whole genome shotgun (WGS) entry which is preliminary data.</text>
</comment>
<accession>A0A2W1JPT7</accession>
<protein>
    <submittedName>
        <fullName evidence="4">Polar-differentiation response regulator DivK</fullName>
    </submittedName>
</protein>
<dbReference type="OrthoDB" id="514180at2"/>
<dbReference type="InterPro" id="IPR050595">
    <property type="entry name" value="Bact_response_regulator"/>
</dbReference>